<comment type="similarity">
    <text evidence="1">Belongs to the universal stress protein A family.</text>
</comment>
<dbReference type="AlphaFoldDB" id="A0A2R6AVD0"/>
<evidence type="ECO:0000313" key="3">
    <source>
        <dbReference type="EMBL" id="PSN90332.1"/>
    </source>
</evidence>
<protein>
    <recommendedName>
        <fullName evidence="2">UspA domain-containing protein</fullName>
    </recommendedName>
</protein>
<organism evidence="3 4">
    <name type="scientific">Candidatus Marsarchaeota G2 archaeon OSP_D</name>
    <dbReference type="NCBI Taxonomy" id="1978157"/>
    <lineage>
        <taxon>Archaea</taxon>
        <taxon>Candidatus Marsarchaeota</taxon>
        <taxon>Candidatus Marsarchaeota group 2</taxon>
    </lineage>
</organism>
<dbReference type="EMBL" id="NEXE01000064">
    <property type="protein sequence ID" value="PSN90332.1"/>
    <property type="molecule type" value="Genomic_DNA"/>
</dbReference>
<dbReference type="PANTHER" id="PTHR46268:SF6">
    <property type="entry name" value="UNIVERSAL STRESS PROTEIN UP12"/>
    <property type="match status" value="1"/>
</dbReference>
<dbReference type="Proteomes" id="UP000240322">
    <property type="component" value="Unassembled WGS sequence"/>
</dbReference>
<evidence type="ECO:0000259" key="2">
    <source>
        <dbReference type="Pfam" id="PF00582"/>
    </source>
</evidence>
<evidence type="ECO:0000313" key="4">
    <source>
        <dbReference type="Proteomes" id="UP000240322"/>
    </source>
</evidence>
<dbReference type="PRINTS" id="PR01438">
    <property type="entry name" value="UNVRSLSTRESS"/>
</dbReference>
<dbReference type="PANTHER" id="PTHR46268">
    <property type="entry name" value="STRESS RESPONSE PROTEIN NHAX"/>
    <property type="match status" value="1"/>
</dbReference>
<feature type="domain" description="UspA" evidence="2">
    <location>
        <begin position="63"/>
        <end position="215"/>
    </location>
</feature>
<accession>A0A2R6AVD0</accession>
<name>A0A2R6AVD0_9ARCH</name>
<dbReference type="InterPro" id="IPR006016">
    <property type="entry name" value="UspA"/>
</dbReference>
<reference evidence="3 4" key="1">
    <citation type="submission" date="2017-04" db="EMBL/GenBank/DDBJ databases">
        <title>Novel microbial lineages endemic to geothermal iron-oxide mats fill important gaps in the evolutionary history of Archaea.</title>
        <authorList>
            <person name="Jay Z.J."/>
            <person name="Beam J.P."/>
            <person name="Dlakic M."/>
            <person name="Rusch D.B."/>
            <person name="Kozubal M.A."/>
            <person name="Inskeep W.P."/>
        </authorList>
    </citation>
    <scope>NUCLEOTIDE SEQUENCE [LARGE SCALE GENOMIC DNA]</scope>
    <source>
        <strain evidence="3">OSP_D</strain>
    </source>
</reference>
<sequence length="215" mass="24018">MLDATLQKSWDKQACNNYPWGSRTPSPYHKALRSHRAFCVERLLKTQKHIFNHPDIRLMPKLYSKVLVAVDGSEFSIKAVEASTRIVDPKTGVVTILMVVEPQVMNTYQPFYDTFKPAEQGTPATILPTPLQKSRLKEAEEVVQKAREIVSSAGINVETKVLEGEPAKVIVEEARQGYEVIVIATWGLKGIRRHILGSIAAKVVQESPCSVLVVR</sequence>
<dbReference type="InterPro" id="IPR014729">
    <property type="entry name" value="Rossmann-like_a/b/a_fold"/>
</dbReference>
<dbReference type="Gene3D" id="3.40.50.620">
    <property type="entry name" value="HUPs"/>
    <property type="match status" value="1"/>
</dbReference>
<evidence type="ECO:0000256" key="1">
    <source>
        <dbReference type="ARBA" id="ARBA00008791"/>
    </source>
</evidence>
<comment type="caution">
    <text evidence="3">The sequence shown here is derived from an EMBL/GenBank/DDBJ whole genome shotgun (WGS) entry which is preliminary data.</text>
</comment>
<proteinExistence type="inferred from homology"/>
<gene>
    <name evidence="3" type="ORF">B9Q03_07105</name>
</gene>
<dbReference type="Pfam" id="PF00582">
    <property type="entry name" value="Usp"/>
    <property type="match status" value="1"/>
</dbReference>
<dbReference type="SUPFAM" id="SSF52402">
    <property type="entry name" value="Adenine nucleotide alpha hydrolases-like"/>
    <property type="match status" value="1"/>
</dbReference>
<dbReference type="CDD" id="cd00293">
    <property type="entry name" value="USP-like"/>
    <property type="match status" value="1"/>
</dbReference>
<dbReference type="InterPro" id="IPR006015">
    <property type="entry name" value="Universal_stress_UspA"/>
</dbReference>